<dbReference type="Proteomes" id="UP000323067">
    <property type="component" value="Chromosome vi"/>
</dbReference>
<dbReference type="OrthoDB" id="891726at2759"/>
<protein>
    <submittedName>
        <fullName evidence="2">PBSP domain</fullName>
    </submittedName>
</protein>
<dbReference type="Pfam" id="PF04450">
    <property type="entry name" value="BSP"/>
    <property type="match status" value="1"/>
</dbReference>
<evidence type="ECO:0000313" key="2">
    <source>
        <dbReference type="EMBL" id="ATY60282.1"/>
    </source>
</evidence>
<reference evidence="2 3" key="1">
    <citation type="journal article" date="2017" name="BMC Genomics">
        <title>Chromosome level assembly and secondary metabolite potential of the parasitic fungus Cordyceps militaris.</title>
        <authorList>
            <person name="Kramer G.J."/>
            <person name="Nodwell J.R."/>
        </authorList>
    </citation>
    <scope>NUCLEOTIDE SEQUENCE [LARGE SCALE GENOMIC DNA]</scope>
    <source>
        <strain evidence="2 3">ATCC 34164</strain>
    </source>
</reference>
<evidence type="ECO:0000313" key="3">
    <source>
        <dbReference type="Proteomes" id="UP000323067"/>
    </source>
</evidence>
<name>A0A2H4SAZ9_CORMI</name>
<dbReference type="EMBL" id="CP023323">
    <property type="protein sequence ID" value="ATY60282.1"/>
    <property type="molecule type" value="Genomic_DNA"/>
</dbReference>
<dbReference type="AlphaFoldDB" id="A0A2H4SAZ9"/>
<sequence length="306" mass="34111">MNREPPYPEMGMRKWSRAVRDKLSPHARTAGKAFFSRLVAKTSSRMGFASSQIAPPSSTMSAPPPTSSAIPPHLRPPAPAASPAHHGGHHFALPKLRLEVRDLESTGALRALAALNFGECVRACAQDVLRQLYQHPGNAPCPLPTTRSVTLILRDMDGVAYTAGTELDPDHKEIHLSTRHIDNQSPERIRDELYGVVTHELVHCFQYDGRHTCKGGLIEGIADWVRLRCGHVPPHWKPRAEGCGWDAGYETTGYFLDWLETQCGEGTVRRINAKLQADKYEEEKFWPELFGSTIDELWETYAASIN</sequence>
<proteinExistence type="predicted"/>
<gene>
    <name evidence="2" type="ORF">A9K55_006489</name>
</gene>
<dbReference type="PANTHER" id="PTHR33321">
    <property type="match status" value="1"/>
</dbReference>
<evidence type="ECO:0000256" key="1">
    <source>
        <dbReference type="SAM" id="MobiDB-lite"/>
    </source>
</evidence>
<dbReference type="InterPro" id="IPR007541">
    <property type="entry name" value="Uncharacterised_BSP"/>
</dbReference>
<dbReference type="VEuPathDB" id="FungiDB:CCM_02429"/>
<dbReference type="PANTHER" id="PTHR33321:SF12">
    <property type="entry name" value="PLANT BASIC SECRETORY PROTEIN (BSP) FAMILY PROTEIN"/>
    <property type="match status" value="1"/>
</dbReference>
<feature type="compositionally biased region" description="Low complexity" evidence="1">
    <location>
        <begin position="53"/>
        <end position="72"/>
    </location>
</feature>
<feature type="region of interest" description="Disordered" evidence="1">
    <location>
        <begin position="49"/>
        <end position="88"/>
    </location>
</feature>
<organism evidence="2 3">
    <name type="scientific">Cordyceps militaris</name>
    <name type="common">Caterpillar fungus</name>
    <name type="synonym">Clavaria militaris</name>
    <dbReference type="NCBI Taxonomy" id="73501"/>
    <lineage>
        <taxon>Eukaryota</taxon>
        <taxon>Fungi</taxon>
        <taxon>Dikarya</taxon>
        <taxon>Ascomycota</taxon>
        <taxon>Pezizomycotina</taxon>
        <taxon>Sordariomycetes</taxon>
        <taxon>Hypocreomycetidae</taxon>
        <taxon>Hypocreales</taxon>
        <taxon>Cordycipitaceae</taxon>
        <taxon>Cordyceps</taxon>
    </lineage>
</organism>
<accession>A0A2H4SAZ9</accession>
<dbReference type="VEuPathDB" id="FungiDB:A9K55_006489"/>